<dbReference type="PANTHER" id="PTHR23389:SF6">
    <property type="entry name" value="REPLICATION FACTOR C SUBUNIT 1"/>
    <property type="match status" value="1"/>
</dbReference>
<dbReference type="Proteomes" id="UP001378960">
    <property type="component" value="Unassembled WGS sequence"/>
</dbReference>
<organism evidence="3 4">
    <name type="scientific">Pichia kluyveri</name>
    <name type="common">Yeast</name>
    <dbReference type="NCBI Taxonomy" id="36015"/>
    <lineage>
        <taxon>Eukaryota</taxon>
        <taxon>Fungi</taxon>
        <taxon>Dikarya</taxon>
        <taxon>Ascomycota</taxon>
        <taxon>Saccharomycotina</taxon>
        <taxon>Pichiomycetes</taxon>
        <taxon>Pichiales</taxon>
        <taxon>Pichiaceae</taxon>
        <taxon>Pichia</taxon>
    </lineage>
</organism>
<dbReference type="PANTHER" id="PTHR23389">
    <property type="entry name" value="CHROMOSOME TRANSMISSION FIDELITY FACTOR 18"/>
    <property type="match status" value="1"/>
</dbReference>
<dbReference type="SUPFAM" id="SSF52540">
    <property type="entry name" value="P-loop containing nucleoside triphosphate hydrolases"/>
    <property type="match status" value="1"/>
</dbReference>
<evidence type="ECO:0000313" key="4">
    <source>
        <dbReference type="Proteomes" id="UP001378960"/>
    </source>
</evidence>
<feature type="domain" description="ATPase AAA-type core" evidence="2">
    <location>
        <begin position="309"/>
        <end position="420"/>
    </location>
</feature>
<accession>A0AAV5R329</accession>
<name>A0AAV5R329_PICKL</name>
<dbReference type="Pfam" id="PF00004">
    <property type="entry name" value="AAA"/>
    <property type="match status" value="1"/>
</dbReference>
<dbReference type="GO" id="GO:0016887">
    <property type="term" value="F:ATP hydrolysis activity"/>
    <property type="evidence" value="ECO:0007669"/>
    <property type="project" value="InterPro"/>
</dbReference>
<protein>
    <submittedName>
        <fullName evidence="3">Elg1 protein</fullName>
    </submittedName>
</protein>
<dbReference type="GO" id="GO:0005524">
    <property type="term" value="F:ATP binding"/>
    <property type="evidence" value="ECO:0007669"/>
    <property type="project" value="InterPro"/>
</dbReference>
<proteinExistence type="predicted"/>
<dbReference type="AlphaFoldDB" id="A0AAV5R329"/>
<evidence type="ECO:0000259" key="2">
    <source>
        <dbReference type="Pfam" id="PF00004"/>
    </source>
</evidence>
<gene>
    <name evidence="3" type="ORF">DAPK24_022650</name>
</gene>
<dbReference type="GO" id="GO:0006260">
    <property type="term" value="P:DNA replication"/>
    <property type="evidence" value="ECO:0007669"/>
    <property type="project" value="UniProtKB-KW"/>
</dbReference>
<dbReference type="Gene3D" id="3.40.50.300">
    <property type="entry name" value="P-loop containing nucleotide triphosphate hydrolases"/>
    <property type="match status" value="1"/>
</dbReference>
<dbReference type="InterPro" id="IPR027417">
    <property type="entry name" value="P-loop_NTPase"/>
</dbReference>
<dbReference type="GO" id="GO:0003677">
    <property type="term" value="F:DNA binding"/>
    <property type="evidence" value="ECO:0007669"/>
    <property type="project" value="TreeGrafter"/>
</dbReference>
<keyword evidence="4" id="KW-1185">Reference proteome</keyword>
<dbReference type="GO" id="GO:0005634">
    <property type="term" value="C:nucleus"/>
    <property type="evidence" value="ECO:0007669"/>
    <property type="project" value="TreeGrafter"/>
</dbReference>
<evidence type="ECO:0000313" key="3">
    <source>
        <dbReference type="EMBL" id="GMM45690.1"/>
    </source>
</evidence>
<reference evidence="3 4" key="1">
    <citation type="journal article" date="2023" name="Elife">
        <title>Identification of key yeast species and microbe-microbe interactions impacting larval growth of Drosophila in the wild.</title>
        <authorList>
            <person name="Mure A."/>
            <person name="Sugiura Y."/>
            <person name="Maeda R."/>
            <person name="Honda K."/>
            <person name="Sakurai N."/>
            <person name="Takahashi Y."/>
            <person name="Watada M."/>
            <person name="Katoh T."/>
            <person name="Gotoh A."/>
            <person name="Gotoh Y."/>
            <person name="Taniguchi I."/>
            <person name="Nakamura K."/>
            <person name="Hayashi T."/>
            <person name="Katayama T."/>
            <person name="Uemura T."/>
            <person name="Hattori Y."/>
        </authorList>
    </citation>
    <scope>NUCLEOTIDE SEQUENCE [LARGE SCALE GENOMIC DNA]</scope>
    <source>
        <strain evidence="3 4">PK-24</strain>
    </source>
</reference>
<evidence type="ECO:0000256" key="1">
    <source>
        <dbReference type="ARBA" id="ARBA00022705"/>
    </source>
</evidence>
<sequence length="621" mass="72645">MTSNTGQKTFTPAELLMTRNKPPIQSITPNQLIQTRPSNPSSMNDLKKLLSGNKPIKKSLLVTLKIPKRSLIVKFKYKSINKCKPSQIQHPFFKQIFNKFNNKDNNKDKNKSIPSINNIWSYPKLHASEFKIRNLNLDEERLYSSLTSIDLPLIIRSKPVVNLEINEIDYLIYYQGISHNTPNNDQYCLTVDDEIIDPINTFLSLSKLQKKDIGKYNKFFNNEYIQTTSLNNYSQWCDIYKPLNHLENLQSNFISNDVFNWIQNSFMKLKSVNKEKRIEKLSYKKKKVDPFIIYDEESDDEDFIVPSLIIEGPIGCGKTSMIYSIVDNELNGFVFEFNSSKSRARKDLEFTIKQIGTTSMVSNCERPNENTLILFDDVDLIDNNEMDKDFWIGLNNLLTISYRPVVLITNDLNKIPKNIVNESTIIKFNAIDERKLFKYLKLISLSRNINIDDQILKEFAKLDLRKALMELQMFSYNFQLSNVGLNNITLIKEEINEENNLTNLRKLELKSINDDLQYYNDQINKDNYTERSIEDFNTLRYSYTEFYSSKLFSNGSRSKKCRYNDGNHYNSKHPTNIFQTLSQDKLSTEVFPIIDTMAEMETLRIDSELPRRFDAYPIDIF</sequence>
<dbReference type="InterPro" id="IPR003959">
    <property type="entry name" value="ATPase_AAA_core"/>
</dbReference>
<comment type="caution">
    <text evidence="3">The sequence shown here is derived from an EMBL/GenBank/DDBJ whole genome shotgun (WGS) entry which is preliminary data.</text>
</comment>
<keyword evidence="1" id="KW-0235">DNA replication</keyword>
<dbReference type="EMBL" id="BTGB01000002">
    <property type="protein sequence ID" value="GMM45690.1"/>
    <property type="molecule type" value="Genomic_DNA"/>
</dbReference>